<name>A0A8T0H6S4_CERPU</name>
<dbReference type="EMBL" id="CM026428">
    <property type="protein sequence ID" value="KAG0566084.1"/>
    <property type="molecule type" value="Genomic_DNA"/>
</dbReference>
<dbReference type="AlphaFoldDB" id="A0A8T0H6S4"/>
<organism evidence="1 2">
    <name type="scientific">Ceratodon purpureus</name>
    <name type="common">Fire moss</name>
    <name type="synonym">Dicranum purpureum</name>
    <dbReference type="NCBI Taxonomy" id="3225"/>
    <lineage>
        <taxon>Eukaryota</taxon>
        <taxon>Viridiplantae</taxon>
        <taxon>Streptophyta</taxon>
        <taxon>Embryophyta</taxon>
        <taxon>Bryophyta</taxon>
        <taxon>Bryophytina</taxon>
        <taxon>Bryopsida</taxon>
        <taxon>Dicranidae</taxon>
        <taxon>Pseudoditrichales</taxon>
        <taxon>Ditrichaceae</taxon>
        <taxon>Ceratodon</taxon>
    </lineage>
</organism>
<dbReference type="Proteomes" id="UP000822688">
    <property type="component" value="Chromosome 7"/>
</dbReference>
<sequence length="172" mass="18467">MSRVYYSSPGLFTYCVNSAPNGGGRNFAVGNSSGRPHGGGLLEAGPLTDLVKDLELHDGGVASLVDREGLLLVVLRAVRLPTLLWLPLVLWRRVTRSLQRRTSQVSVGEWSGVAATFGARGVLLERSVGVGRRKRGVEEVHCRDGVCLWFSCGRCTVGSAELDTAAEGFVLE</sequence>
<proteinExistence type="predicted"/>
<evidence type="ECO:0000313" key="2">
    <source>
        <dbReference type="Proteomes" id="UP000822688"/>
    </source>
</evidence>
<comment type="caution">
    <text evidence="1">The sequence shown here is derived from an EMBL/GenBank/DDBJ whole genome shotgun (WGS) entry which is preliminary data.</text>
</comment>
<gene>
    <name evidence="1" type="ORF">KC19_7G037100</name>
</gene>
<accession>A0A8T0H6S4</accession>
<protein>
    <submittedName>
        <fullName evidence="1">Uncharacterized protein</fullName>
    </submittedName>
</protein>
<evidence type="ECO:0000313" key="1">
    <source>
        <dbReference type="EMBL" id="KAG0566084.1"/>
    </source>
</evidence>
<reference evidence="1" key="1">
    <citation type="submission" date="2020-06" db="EMBL/GenBank/DDBJ databases">
        <title>WGS assembly of Ceratodon purpureus strain R40.</title>
        <authorList>
            <person name="Carey S.B."/>
            <person name="Jenkins J."/>
            <person name="Shu S."/>
            <person name="Lovell J.T."/>
            <person name="Sreedasyam A."/>
            <person name="Maumus F."/>
            <person name="Tiley G.P."/>
            <person name="Fernandez-Pozo N."/>
            <person name="Barry K."/>
            <person name="Chen C."/>
            <person name="Wang M."/>
            <person name="Lipzen A."/>
            <person name="Daum C."/>
            <person name="Saski C.A."/>
            <person name="Payton A.C."/>
            <person name="Mcbreen J.C."/>
            <person name="Conrad R.E."/>
            <person name="Kollar L.M."/>
            <person name="Olsson S."/>
            <person name="Huttunen S."/>
            <person name="Landis J.B."/>
            <person name="Wickett N.J."/>
            <person name="Johnson M.G."/>
            <person name="Rensing S.A."/>
            <person name="Grimwood J."/>
            <person name="Schmutz J."/>
            <person name="Mcdaniel S.F."/>
        </authorList>
    </citation>
    <scope>NUCLEOTIDE SEQUENCE</scope>
    <source>
        <strain evidence="1">R40</strain>
    </source>
</reference>
<keyword evidence="2" id="KW-1185">Reference proteome</keyword>